<sequence>MPVGQAMAAPEADAHAAVVSQPLKQLIAYALAHNPEVAATAFDGQAAAARTQTAQGALLPRITIEGGYTRYGDDLRLTAARYNGELGVFGDNILAADLVLRLPLYTGGRLTAEMRAAELLEASAGQRLARSRGELVYNVSSLYYGQLAQARLIDSLNFSAETLASQLERVNALIAARKAAKVDALRTKVKLADIRQRLLREKNNLAVQRQALLNLMGEGADFTLAGPLDPPAGETRGIETLAAAALEHRPDALAARAEFEAQTARVEAARAGHQPTVNLVGSVGNRIMNQPTQHPAGLQTNDDVTRIGITFEMPLYEGGRTSARVDEENAKLGAQRERLVKLQLQIRLEVATAYANLASGLERLASTGKVIDLAAESQRIEQEKYTLARGTVLDVLDAQSALLDAQANHIRALADANAAAAQLALATGENLP</sequence>
<evidence type="ECO:0000256" key="2">
    <source>
        <dbReference type="ARBA" id="ARBA00007613"/>
    </source>
</evidence>
<keyword evidence="4" id="KW-1134">Transmembrane beta strand</keyword>
<gene>
    <name evidence="8" type="ORF">SCD_n03082</name>
</gene>
<evidence type="ECO:0000256" key="6">
    <source>
        <dbReference type="ARBA" id="ARBA00023136"/>
    </source>
</evidence>
<comment type="similarity">
    <text evidence="2">Belongs to the outer membrane factor (OMF) (TC 1.B.17) family.</text>
</comment>
<dbReference type="PANTHER" id="PTHR30026:SF21">
    <property type="entry name" value="SLR1270 PROTEIN"/>
    <property type="match status" value="1"/>
</dbReference>
<keyword evidence="9" id="KW-1185">Reference proteome</keyword>
<dbReference type="GO" id="GO:1990281">
    <property type="term" value="C:efflux pump complex"/>
    <property type="evidence" value="ECO:0007669"/>
    <property type="project" value="TreeGrafter"/>
</dbReference>
<dbReference type="GO" id="GO:0009279">
    <property type="term" value="C:cell outer membrane"/>
    <property type="evidence" value="ECO:0007669"/>
    <property type="project" value="UniProtKB-SubCell"/>
</dbReference>
<dbReference type="Gene3D" id="1.20.1600.10">
    <property type="entry name" value="Outer membrane efflux proteins (OEP)"/>
    <property type="match status" value="1"/>
</dbReference>
<dbReference type="InterPro" id="IPR051906">
    <property type="entry name" value="TolC-like"/>
</dbReference>
<dbReference type="AlphaFoldDB" id="S6AKF1"/>
<evidence type="ECO:0000313" key="8">
    <source>
        <dbReference type="EMBL" id="BAN36881.1"/>
    </source>
</evidence>
<organism evidence="8 9">
    <name type="scientific">Sulfuricella denitrificans (strain DSM 22764 / NBRC 105220 / skB26)</name>
    <dbReference type="NCBI Taxonomy" id="1163617"/>
    <lineage>
        <taxon>Bacteria</taxon>
        <taxon>Pseudomonadati</taxon>
        <taxon>Pseudomonadota</taxon>
        <taxon>Betaproteobacteria</taxon>
        <taxon>Nitrosomonadales</taxon>
        <taxon>Sulfuricellaceae</taxon>
        <taxon>Sulfuricella</taxon>
    </lineage>
</organism>
<dbReference type="EMBL" id="AP013067">
    <property type="protein sequence ID" value="BAN36881.1"/>
    <property type="molecule type" value="Genomic_DNA"/>
</dbReference>
<name>S6AKF1_SULDS</name>
<geneLocation type="plasmid" evidence="8 9">
    <name>pSCD</name>
</geneLocation>
<dbReference type="Pfam" id="PF02321">
    <property type="entry name" value="OEP"/>
    <property type="match status" value="2"/>
</dbReference>
<dbReference type="HOGENOM" id="CLU_012817_0_3_4"/>
<evidence type="ECO:0000256" key="1">
    <source>
        <dbReference type="ARBA" id="ARBA00004442"/>
    </source>
</evidence>
<keyword evidence="6" id="KW-0472">Membrane</keyword>
<dbReference type="SUPFAM" id="SSF56954">
    <property type="entry name" value="Outer membrane efflux proteins (OEP)"/>
    <property type="match status" value="1"/>
</dbReference>
<evidence type="ECO:0000256" key="7">
    <source>
        <dbReference type="ARBA" id="ARBA00023237"/>
    </source>
</evidence>
<dbReference type="Proteomes" id="UP000015559">
    <property type="component" value="Plasmid pSCD"/>
</dbReference>
<reference evidence="8 9" key="1">
    <citation type="journal article" date="2012" name="Appl. Environ. Microbiol.">
        <title>Draft genome sequence of a psychrotolerant sulfur-oxidizing bacterium, Sulfuricella denitrificans skB26, and proteomic insights into cold adaptation.</title>
        <authorList>
            <person name="Watanabe T."/>
            <person name="Kojima H."/>
            <person name="Fukui M."/>
        </authorList>
    </citation>
    <scope>NUCLEOTIDE SEQUENCE [LARGE SCALE GENOMIC DNA]</scope>
    <source>
        <strain evidence="9">skB26</strain>
        <plasmid evidence="8 9">pSCD</plasmid>
    </source>
</reference>
<accession>S6AKF1</accession>
<protein>
    <submittedName>
        <fullName evidence="8">RND family efflux pump outer membrane protein</fullName>
    </submittedName>
</protein>
<comment type="subcellular location">
    <subcellularLocation>
        <location evidence="1">Cell outer membrane</location>
    </subcellularLocation>
</comment>
<proteinExistence type="inferred from homology"/>
<evidence type="ECO:0000256" key="4">
    <source>
        <dbReference type="ARBA" id="ARBA00022452"/>
    </source>
</evidence>
<dbReference type="InterPro" id="IPR003423">
    <property type="entry name" value="OMP_efflux"/>
</dbReference>
<dbReference type="GO" id="GO:0015562">
    <property type="term" value="F:efflux transmembrane transporter activity"/>
    <property type="evidence" value="ECO:0007669"/>
    <property type="project" value="InterPro"/>
</dbReference>
<evidence type="ECO:0000256" key="3">
    <source>
        <dbReference type="ARBA" id="ARBA00022448"/>
    </source>
</evidence>
<keyword evidence="5" id="KW-0812">Transmembrane</keyword>
<keyword evidence="7" id="KW-0998">Cell outer membrane</keyword>
<keyword evidence="3" id="KW-0813">Transport</keyword>
<dbReference type="PANTHER" id="PTHR30026">
    <property type="entry name" value="OUTER MEMBRANE PROTEIN TOLC"/>
    <property type="match status" value="1"/>
</dbReference>
<keyword evidence="8" id="KW-0614">Plasmid</keyword>
<evidence type="ECO:0000313" key="9">
    <source>
        <dbReference type="Proteomes" id="UP000015559"/>
    </source>
</evidence>
<dbReference type="KEGG" id="sdr:SCD_n03082"/>
<dbReference type="GO" id="GO:0015288">
    <property type="term" value="F:porin activity"/>
    <property type="evidence" value="ECO:0007669"/>
    <property type="project" value="TreeGrafter"/>
</dbReference>
<evidence type="ECO:0000256" key="5">
    <source>
        <dbReference type="ARBA" id="ARBA00022692"/>
    </source>
</evidence>